<evidence type="ECO:0008006" key="4">
    <source>
        <dbReference type="Google" id="ProtNLM"/>
    </source>
</evidence>
<feature type="transmembrane region" description="Helical" evidence="1">
    <location>
        <begin position="80"/>
        <end position="99"/>
    </location>
</feature>
<evidence type="ECO:0000313" key="3">
    <source>
        <dbReference type="Proteomes" id="UP000243650"/>
    </source>
</evidence>
<feature type="transmembrane region" description="Helical" evidence="1">
    <location>
        <begin position="111"/>
        <end position="131"/>
    </location>
</feature>
<keyword evidence="1" id="KW-1133">Transmembrane helix</keyword>
<sequence length="132" mass="14424">MLVNMIPFLLLLIALASGGALLRRWCARRLGVSRVQEDPLEHAGGVLHAAGRYIPGAAVLFFLVVYLLNARGTAFPMETGQAAAVLAAALLLQYLLRVWVEWRAGGPDRAVLRLITGVYFLGSVFFVIYLLD</sequence>
<proteinExistence type="predicted"/>
<keyword evidence="1" id="KW-0472">Membrane</keyword>
<evidence type="ECO:0000313" key="2">
    <source>
        <dbReference type="EMBL" id="PRO67089.1"/>
    </source>
</evidence>
<comment type="caution">
    <text evidence="2">The sequence shown here is derived from an EMBL/GenBank/DDBJ whole genome shotgun (WGS) entry which is preliminary data.</text>
</comment>
<keyword evidence="3" id="KW-1185">Reference proteome</keyword>
<evidence type="ECO:0000256" key="1">
    <source>
        <dbReference type="SAM" id="Phobius"/>
    </source>
</evidence>
<reference evidence="2 3" key="1">
    <citation type="submission" date="2018-03" db="EMBL/GenBank/DDBJ databases">
        <title>Bacillus urumqiensis sp. nov., a moderately haloalkaliphilic bacterium isolated from a salt lake.</title>
        <authorList>
            <person name="Zhao B."/>
            <person name="Liao Z."/>
        </authorList>
    </citation>
    <scope>NUCLEOTIDE SEQUENCE [LARGE SCALE GENOMIC DNA]</scope>
    <source>
        <strain evidence="2 3">BZ-SZ-XJ18</strain>
    </source>
</reference>
<dbReference type="Proteomes" id="UP000243650">
    <property type="component" value="Unassembled WGS sequence"/>
</dbReference>
<name>A0A2P6MLD2_ALKUR</name>
<dbReference type="AlphaFoldDB" id="A0A2P6MLD2"/>
<dbReference type="EMBL" id="PVNS01000001">
    <property type="protein sequence ID" value="PRO67089.1"/>
    <property type="molecule type" value="Genomic_DNA"/>
</dbReference>
<organism evidence="2 3">
    <name type="scientific">Alkalicoccus urumqiensis</name>
    <name type="common">Bacillus urumqiensis</name>
    <dbReference type="NCBI Taxonomy" id="1548213"/>
    <lineage>
        <taxon>Bacteria</taxon>
        <taxon>Bacillati</taxon>
        <taxon>Bacillota</taxon>
        <taxon>Bacilli</taxon>
        <taxon>Bacillales</taxon>
        <taxon>Bacillaceae</taxon>
        <taxon>Alkalicoccus</taxon>
    </lineage>
</organism>
<feature type="transmembrane region" description="Helical" evidence="1">
    <location>
        <begin position="46"/>
        <end position="68"/>
    </location>
</feature>
<keyword evidence="1" id="KW-0812">Transmembrane</keyword>
<protein>
    <recommendedName>
        <fullName evidence="4">DUF4181 domain-containing protein</fullName>
    </recommendedName>
</protein>
<gene>
    <name evidence="2" type="ORF">C6I21_00535</name>
</gene>
<accession>A0A2P6MLD2</accession>